<protein>
    <recommendedName>
        <fullName evidence="2">Bacterial Ig-like domain-containing protein</fullName>
    </recommendedName>
</protein>
<evidence type="ECO:0000256" key="1">
    <source>
        <dbReference type="SAM" id="SignalP"/>
    </source>
</evidence>
<organism evidence="3 4">
    <name type="scientific">Nocardioides daeguensis</name>
    <dbReference type="NCBI Taxonomy" id="908359"/>
    <lineage>
        <taxon>Bacteria</taxon>
        <taxon>Bacillati</taxon>
        <taxon>Actinomycetota</taxon>
        <taxon>Actinomycetes</taxon>
        <taxon>Propionibacteriales</taxon>
        <taxon>Nocardioidaceae</taxon>
        <taxon>Nocardioides</taxon>
    </lineage>
</organism>
<feature type="chain" id="PRO_5046767295" description="Bacterial Ig-like domain-containing protein" evidence="1">
    <location>
        <begin position="38"/>
        <end position="251"/>
    </location>
</feature>
<dbReference type="InterPro" id="IPR032109">
    <property type="entry name" value="Big_3_5"/>
</dbReference>
<comment type="caution">
    <text evidence="3">The sequence shown here is derived from an EMBL/GenBank/DDBJ whole genome shotgun (WGS) entry which is preliminary data.</text>
</comment>
<keyword evidence="4" id="KW-1185">Reference proteome</keyword>
<feature type="domain" description="Bacterial Ig-like" evidence="2">
    <location>
        <begin position="76"/>
        <end position="147"/>
    </location>
</feature>
<gene>
    <name evidence="3" type="ORF">GCM10022263_21190</name>
</gene>
<accession>A0ABP6VCT6</accession>
<dbReference type="Proteomes" id="UP001500301">
    <property type="component" value="Unassembled WGS sequence"/>
</dbReference>
<dbReference type="Pfam" id="PF16640">
    <property type="entry name" value="Big_3_5"/>
    <property type="match status" value="1"/>
</dbReference>
<name>A0ABP6VCT6_9ACTN</name>
<dbReference type="EMBL" id="BAABBB010000009">
    <property type="protein sequence ID" value="GAA3532435.1"/>
    <property type="molecule type" value="Genomic_DNA"/>
</dbReference>
<evidence type="ECO:0000313" key="4">
    <source>
        <dbReference type="Proteomes" id="UP001500301"/>
    </source>
</evidence>
<dbReference type="Gene3D" id="2.60.40.10">
    <property type="entry name" value="Immunoglobulins"/>
    <property type="match status" value="1"/>
</dbReference>
<proteinExistence type="predicted"/>
<evidence type="ECO:0000313" key="3">
    <source>
        <dbReference type="EMBL" id="GAA3532435.1"/>
    </source>
</evidence>
<reference evidence="4" key="1">
    <citation type="journal article" date="2019" name="Int. J. Syst. Evol. Microbiol.">
        <title>The Global Catalogue of Microorganisms (GCM) 10K type strain sequencing project: providing services to taxonomists for standard genome sequencing and annotation.</title>
        <authorList>
            <consortium name="The Broad Institute Genomics Platform"/>
            <consortium name="The Broad Institute Genome Sequencing Center for Infectious Disease"/>
            <person name="Wu L."/>
            <person name="Ma J."/>
        </authorList>
    </citation>
    <scope>NUCLEOTIDE SEQUENCE [LARGE SCALE GENOMIC DNA]</scope>
    <source>
        <strain evidence="4">JCM 17460</strain>
    </source>
</reference>
<evidence type="ECO:0000259" key="2">
    <source>
        <dbReference type="Pfam" id="PF16640"/>
    </source>
</evidence>
<keyword evidence="1" id="KW-0732">Signal</keyword>
<sequence>MSSRPRRRSVVLRGTAALAVSLATTLASVSTATPAPAANPTVRVSTAAFETVTGLVLSGWRTWPPGSPNAYPIEAIATVDVYESVDPADGKVAFYLDGAQIGEEVAVDEEGTARMTMPTDKVGTYQVSARYTGTATQAPSVSRTLSYLVDPPVRVSSHSQAVGSTVKVGSVKVAKRRVRAKVVVSASRPASGRIEIRDGRRVVAQGTLPAGATSVILTTKKLTKGRHKLKIRFLGSPTVSASSTSCRVVVR</sequence>
<feature type="signal peptide" evidence="1">
    <location>
        <begin position="1"/>
        <end position="37"/>
    </location>
</feature>
<dbReference type="InterPro" id="IPR013783">
    <property type="entry name" value="Ig-like_fold"/>
</dbReference>